<dbReference type="GO" id="GO:0006189">
    <property type="term" value="P:'de novo' IMP biosynthetic process"/>
    <property type="evidence" value="ECO:0007669"/>
    <property type="project" value="UniProtKB-UniRule"/>
</dbReference>
<keyword evidence="7" id="KW-1185">Reference proteome</keyword>
<evidence type="ECO:0000256" key="4">
    <source>
        <dbReference type="HAMAP-Rule" id="MF_01930"/>
    </source>
</evidence>
<dbReference type="GO" id="GO:0005829">
    <property type="term" value="C:cytosol"/>
    <property type="evidence" value="ECO:0007669"/>
    <property type="project" value="TreeGrafter"/>
</dbReference>
<proteinExistence type="inferred from homology"/>
<feature type="binding site" evidence="4">
    <location>
        <begin position="93"/>
        <end position="96"/>
    </location>
    <ligand>
        <name>(6R)-10-formyltetrahydrofolate</name>
        <dbReference type="ChEBI" id="CHEBI:195366"/>
    </ligand>
</feature>
<evidence type="ECO:0000256" key="2">
    <source>
        <dbReference type="ARBA" id="ARBA00022679"/>
    </source>
</evidence>
<organism evidence="6 7">
    <name type="scientific">Salinimonas iocasae</name>
    <dbReference type="NCBI Taxonomy" id="2572577"/>
    <lineage>
        <taxon>Bacteria</taxon>
        <taxon>Pseudomonadati</taxon>
        <taxon>Pseudomonadota</taxon>
        <taxon>Gammaproteobacteria</taxon>
        <taxon>Alteromonadales</taxon>
        <taxon>Alteromonadaceae</taxon>
        <taxon>Alteromonas/Salinimonas group</taxon>
        <taxon>Salinimonas</taxon>
    </lineage>
</organism>
<dbReference type="InterPro" id="IPR036477">
    <property type="entry name" value="Formyl_transf_N_sf"/>
</dbReference>
<dbReference type="Proteomes" id="UP000304912">
    <property type="component" value="Chromosome"/>
</dbReference>
<keyword evidence="3 4" id="KW-0658">Purine biosynthesis</keyword>
<evidence type="ECO:0000313" key="6">
    <source>
        <dbReference type="EMBL" id="QCZ93380.1"/>
    </source>
</evidence>
<evidence type="ECO:0000313" key="7">
    <source>
        <dbReference type="Proteomes" id="UP000304912"/>
    </source>
</evidence>
<dbReference type="SUPFAM" id="SSF53328">
    <property type="entry name" value="Formyltransferase"/>
    <property type="match status" value="1"/>
</dbReference>
<dbReference type="InterPro" id="IPR002376">
    <property type="entry name" value="Formyl_transf_N"/>
</dbReference>
<dbReference type="EMBL" id="CP039852">
    <property type="protein sequence ID" value="QCZ93380.1"/>
    <property type="molecule type" value="Genomic_DNA"/>
</dbReference>
<dbReference type="PANTHER" id="PTHR43369">
    <property type="entry name" value="PHOSPHORIBOSYLGLYCINAMIDE FORMYLTRANSFERASE"/>
    <property type="match status" value="1"/>
</dbReference>
<dbReference type="HAMAP" id="MF_01930">
    <property type="entry name" value="PurN"/>
    <property type="match status" value="1"/>
</dbReference>
<feature type="binding site" evidence="4">
    <location>
        <position position="110"/>
    </location>
    <ligand>
        <name>(6R)-10-formyltetrahydrofolate</name>
        <dbReference type="ChEBI" id="CHEBI:195366"/>
    </ligand>
</feature>
<feature type="binding site" evidence="4">
    <location>
        <begin position="15"/>
        <end position="17"/>
    </location>
    <ligand>
        <name>N(1)-(5-phospho-beta-D-ribosyl)glycinamide</name>
        <dbReference type="ChEBI" id="CHEBI:143788"/>
    </ligand>
</feature>
<evidence type="ECO:0000259" key="5">
    <source>
        <dbReference type="Pfam" id="PF00551"/>
    </source>
</evidence>
<gene>
    <name evidence="4 6" type="primary">purN</name>
    <name evidence="6" type="ORF">FBQ74_07710</name>
</gene>
<dbReference type="CDD" id="cd08645">
    <property type="entry name" value="FMT_core_GART"/>
    <property type="match status" value="1"/>
</dbReference>
<dbReference type="InterPro" id="IPR004607">
    <property type="entry name" value="GART"/>
</dbReference>
<comment type="function">
    <text evidence="4">Catalyzes the transfer of a formyl group from 10-formyltetrahydrofolate to 5-phospho-ribosyl-glycinamide (GAR), producing 5-phospho-ribosyl-N-formylglycinamide (FGAR) and tetrahydrofolate.</text>
</comment>
<sequence>MADKKNICVLISGTGTNLQALMDACDAGRIDGSISAVISNNADAFGLERARNAGIKTHCLSHKDFASRDDYDLALGDLLAQYDADCIVLAGFMRILTPEFVARFSGKLLNIHPSLLPKYRGLHTHQRAIENKDTEHGVSVHYVTPELDGGPVIVQSRVPVFDDDTVEDLAERVSEQELRIYPLVVKWFCEGRLAMKENKAVFDNEILPETGYASD</sequence>
<dbReference type="Pfam" id="PF00551">
    <property type="entry name" value="Formyl_trans_N"/>
    <property type="match status" value="1"/>
</dbReference>
<comment type="similarity">
    <text evidence="4">Belongs to the GART family.</text>
</comment>
<dbReference type="PANTHER" id="PTHR43369:SF2">
    <property type="entry name" value="PHOSPHORIBOSYLGLYCINAMIDE FORMYLTRANSFERASE"/>
    <property type="match status" value="1"/>
</dbReference>
<feature type="site" description="Raises pKa of active site His" evidence="4">
    <location>
        <position position="148"/>
    </location>
</feature>
<feature type="binding site" evidence="4">
    <location>
        <position position="68"/>
    </location>
    <ligand>
        <name>(6R)-10-formyltetrahydrofolate</name>
        <dbReference type="ChEBI" id="CHEBI:195366"/>
    </ligand>
</feature>
<dbReference type="RefSeq" id="WP_139756125.1">
    <property type="nucleotide sequence ID" value="NZ_CP039852.1"/>
</dbReference>
<evidence type="ECO:0000256" key="1">
    <source>
        <dbReference type="ARBA" id="ARBA00005054"/>
    </source>
</evidence>
<feature type="domain" description="Formyl transferase N-terminal" evidence="5">
    <location>
        <begin position="5"/>
        <end position="185"/>
    </location>
</feature>
<comment type="pathway">
    <text evidence="1 4">Purine metabolism; IMP biosynthesis via de novo pathway; N(2)-formyl-N(1)-(5-phospho-D-ribosyl)glycinamide from N(1)-(5-phospho-D-ribosyl)glycinamide (10-formyl THF route): step 1/1.</text>
</comment>
<name>A0A5B7YD75_9ALTE</name>
<dbReference type="Gene3D" id="3.40.50.170">
    <property type="entry name" value="Formyl transferase, N-terminal domain"/>
    <property type="match status" value="1"/>
</dbReference>
<dbReference type="EC" id="2.1.2.2" evidence="4"/>
<keyword evidence="2 4" id="KW-0808">Transferase</keyword>
<protein>
    <recommendedName>
        <fullName evidence="4">Phosphoribosylglycinamide formyltransferase</fullName>
        <ecNumber evidence="4">2.1.2.2</ecNumber>
    </recommendedName>
    <alternativeName>
        <fullName evidence="4">5'-phosphoribosylglycinamide transformylase</fullName>
    </alternativeName>
    <alternativeName>
        <fullName evidence="4">GAR transformylase</fullName>
        <shortName evidence="4">GART</shortName>
    </alternativeName>
</protein>
<reference evidence="6 7" key="1">
    <citation type="submission" date="2019-04" db="EMBL/GenBank/DDBJ databases">
        <title>Salinimonas iocasae sp. nov., a halophilic bacterium isolated from the outer tube casing of tubeworms in Okinawa Trough.</title>
        <authorList>
            <person name="Zhang H."/>
            <person name="Wang H."/>
            <person name="Li C."/>
        </authorList>
    </citation>
    <scope>NUCLEOTIDE SEQUENCE [LARGE SCALE GENOMIC DNA]</scope>
    <source>
        <strain evidence="6 7">KX18D6</strain>
    </source>
</reference>
<comment type="catalytic activity">
    <reaction evidence="4">
        <text>N(1)-(5-phospho-beta-D-ribosyl)glycinamide + (6R)-10-formyltetrahydrofolate = N(2)-formyl-N(1)-(5-phospho-beta-D-ribosyl)glycinamide + (6S)-5,6,7,8-tetrahydrofolate + H(+)</text>
        <dbReference type="Rhea" id="RHEA:15053"/>
        <dbReference type="ChEBI" id="CHEBI:15378"/>
        <dbReference type="ChEBI" id="CHEBI:57453"/>
        <dbReference type="ChEBI" id="CHEBI:143788"/>
        <dbReference type="ChEBI" id="CHEBI:147286"/>
        <dbReference type="ChEBI" id="CHEBI:195366"/>
        <dbReference type="EC" id="2.1.2.2"/>
    </reaction>
</comment>
<dbReference type="NCBIfam" id="TIGR00639">
    <property type="entry name" value="PurN"/>
    <property type="match status" value="1"/>
</dbReference>
<evidence type="ECO:0000256" key="3">
    <source>
        <dbReference type="ARBA" id="ARBA00022755"/>
    </source>
</evidence>
<dbReference type="AlphaFoldDB" id="A0A5B7YD75"/>
<dbReference type="OrthoDB" id="9806170at2"/>
<dbReference type="UniPathway" id="UPA00074">
    <property type="reaction ID" value="UER00126"/>
</dbReference>
<dbReference type="GO" id="GO:0004644">
    <property type="term" value="F:phosphoribosylglycinamide formyltransferase activity"/>
    <property type="evidence" value="ECO:0007669"/>
    <property type="project" value="UniProtKB-UniRule"/>
</dbReference>
<feature type="active site" description="Proton donor" evidence="4">
    <location>
        <position position="112"/>
    </location>
</feature>
<accession>A0A5B7YD75</accession>
<dbReference type="KEGG" id="salk:FBQ74_07710"/>